<comment type="subcellular location">
    <subcellularLocation>
        <location evidence="1">Secreted</location>
    </subcellularLocation>
</comment>
<dbReference type="InterPro" id="IPR001928">
    <property type="entry name" value="Endothln-like_toxin"/>
</dbReference>
<dbReference type="SMART" id="SM00272">
    <property type="entry name" value="END"/>
    <property type="match status" value="2"/>
</dbReference>
<proteinExistence type="inferred from homology"/>
<evidence type="ECO:0000313" key="8">
    <source>
        <dbReference type="Ensembl" id="ENSMMOP00000011695.1"/>
    </source>
</evidence>
<sequence length="156" mass="17517">RKRERCEILYLFFLCIRFGSLSPSVGLGLPGLKQLEVEAADGAPTHRERTKRCACSNLLDSECHFFCHLDIIWVNTPGKMTVYGLGSAPSRRRRSTGRCTCANPDDQSCATFCRHSSRSCGKKTETLSTFLAVQKRSVDVIHELLHNKFNLPQIIS</sequence>
<keyword evidence="9" id="KW-1185">Reference proteome</keyword>
<dbReference type="PANTHER" id="PTHR13874:SF9">
    <property type="entry name" value="ENDOTHELIN-2"/>
    <property type="match status" value="1"/>
</dbReference>
<reference evidence="8" key="2">
    <citation type="submission" date="2025-09" db="UniProtKB">
        <authorList>
            <consortium name="Ensembl"/>
        </authorList>
    </citation>
    <scope>IDENTIFICATION</scope>
</reference>
<dbReference type="STRING" id="94237.ENSMMOP00000011695"/>
<feature type="chain" id="PRO_5018764409" description="Endothelin-like toxin domain-containing protein" evidence="6">
    <location>
        <begin position="22"/>
        <end position="156"/>
    </location>
</feature>
<accession>A0A3Q4B2N7</accession>
<protein>
    <recommendedName>
        <fullName evidence="7">Endothelin-like toxin domain-containing protein</fullName>
    </recommendedName>
</protein>
<dbReference type="GO" id="GO:0014826">
    <property type="term" value="P:vein smooth muscle contraction"/>
    <property type="evidence" value="ECO:0007669"/>
    <property type="project" value="TreeGrafter"/>
</dbReference>
<dbReference type="GO" id="GO:0031708">
    <property type="term" value="F:endothelin B receptor binding"/>
    <property type="evidence" value="ECO:0007669"/>
    <property type="project" value="TreeGrafter"/>
</dbReference>
<dbReference type="PANTHER" id="PTHR13874">
    <property type="entry name" value="ENDOTHELIN"/>
    <property type="match status" value="1"/>
</dbReference>
<dbReference type="InterPro" id="IPR020475">
    <property type="entry name" value="Endothelin"/>
</dbReference>
<comment type="similarity">
    <text evidence="2">Belongs to the endothelin/sarafotoxin family.</text>
</comment>
<dbReference type="Proteomes" id="UP000261620">
    <property type="component" value="Unplaced"/>
</dbReference>
<dbReference type="AlphaFoldDB" id="A0A3Q4B2N7"/>
<evidence type="ECO:0000256" key="2">
    <source>
        <dbReference type="ARBA" id="ARBA00010959"/>
    </source>
</evidence>
<dbReference type="GO" id="GO:0003100">
    <property type="term" value="P:regulation of systemic arterial blood pressure by endothelin"/>
    <property type="evidence" value="ECO:0007669"/>
    <property type="project" value="TreeGrafter"/>
</dbReference>
<feature type="domain" description="Endothelin-like toxin" evidence="7">
    <location>
        <begin position="98"/>
        <end position="119"/>
    </location>
</feature>
<keyword evidence="4" id="KW-0838">Vasoactive</keyword>
<dbReference type="Ensembl" id="ENSMMOT00000011893.1">
    <property type="protein sequence ID" value="ENSMMOP00000011695.1"/>
    <property type="gene ID" value="ENSMMOG00000008986.1"/>
</dbReference>
<dbReference type="GO" id="GO:0005179">
    <property type="term" value="F:hormone activity"/>
    <property type="evidence" value="ECO:0007669"/>
    <property type="project" value="TreeGrafter"/>
</dbReference>
<evidence type="ECO:0000259" key="7">
    <source>
        <dbReference type="SMART" id="SM00272"/>
    </source>
</evidence>
<evidence type="ECO:0000256" key="3">
    <source>
        <dbReference type="ARBA" id="ARBA00022525"/>
    </source>
</evidence>
<dbReference type="PROSITE" id="PS00270">
    <property type="entry name" value="ENDOTHELIN"/>
    <property type="match status" value="2"/>
</dbReference>
<dbReference type="Pfam" id="PF00322">
    <property type="entry name" value="Endothelin"/>
    <property type="match status" value="1"/>
</dbReference>
<dbReference type="GO" id="GO:0019229">
    <property type="term" value="P:regulation of vasoconstriction"/>
    <property type="evidence" value="ECO:0007669"/>
    <property type="project" value="InterPro"/>
</dbReference>
<dbReference type="GO" id="GO:0005615">
    <property type="term" value="C:extracellular space"/>
    <property type="evidence" value="ECO:0007669"/>
    <property type="project" value="TreeGrafter"/>
</dbReference>
<reference evidence="8" key="1">
    <citation type="submission" date="2025-08" db="UniProtKB">
        <authorList>
            <consortium name="Ensembl"/>
        </authorList>
    </citation>
    <scope>IDENTIFICATION</scope>
</reference>
<evidence type="ECO:0000256" key="4">
    <source>
        <dbReference type="ARBA" id="ARBA00022858"/>
    </source>
</evidence>
<evidence type="ECO:0000256" key="1">
    <source>
        <dbReference type="ARBA" id="ARBA00004613"/>
    </source>
</evidence>
<keyword evidence="6" id="KW-0732">Signal</keyword>
<name>A0A3Q4B2N7_MOLML</name>
<keyword evidence="3" id="KW-0964">Secreted</keyword>
<keyword evidence="5" id="KW-0839">Vasoconstrictor</keyword>
<feature type="signal peptide" evidence="6">
    <location>
        <begin position="1"/>
        <end position="21"/>
    </location>
</feature>
<organism evidence="8 9">
    <name type="scientific">Mola mola</name>
    <name type="common">Ocean sunfish</name>
    <name type="synonym">Tetraodon mola</name>
    <dbReference type="NCBI Taxonomy" id="94237"/>
    <lineage>
        <taxon>Eukaryota</taxon>
        <taxon>Metazoa</taxon>
        <taxon>Chordata</taxon>
        <taxon>Craniata</taxon>
        <taxon>Vertebrata</taxon>
        <taxon>Euteleostomi</taxon>
        <taxon>Actinopterygii</taxon>
        <taxon>Neopterygii</taxon>
        <taxon>Teleostei</taxon>
        <taxon>Neoteleostei</taxon>
        <taxon>Acanthomorphata</taxon>
        <taxon>Eupercaria</taxon>
        <taxon>Tetraodontiformes</taxon>
        <taxon>Molidae</taxon>
        <taxon>Mola</taxon>
    </lineage>
</organism>
<dbReference type="InterPro" id="IPR019764">
    <property type="entry name" value="Endothelin_toxin_CS"/>
</dbReference>
<evidence type="ECO:0000256" key="5">
    <source>
        <dbReference type="ARBA" id="ARBA00023322"/>
    </source>
</evidence>
<evidence type="ECO:0000313" key="9">
    <source>
        <dbReference type="Proteomes" id="UP000261620"/>
    </source>
</evidence>
<dbReference type="PRINTS" id="PR00365">
    <property type="entry name" value="ENDOTHELIN"/>
</dbReference>
<dbReference type="GO" id="GO:0006874">
    <property type="term" value="P:intracellular calcium ion homeostasis"/>
    <property type="evidence" value="ECO:0007669"/>
    <property type="project" value="TreeGrafter"/>
</dbReference>
<feature type="domain" description="Endothelin-like toxin" evidence="7">
    <location>
        <begin position="52"/>
        <end position="73"/>
    </location>
</feature>
<evidence type="ECO:0000256" key="6">
    <source>
        <dbReference type="SAM" id="SignalP"/>
    </source>
</evidence>